<name>A0A5C3QIV3_9AGAR</name>
<proteinExistence type="predicted"/>
<evidence type="ECO:0000313" key="2">
    <source>
        <dbReference type="EMBL" id="TFL01080.1"/>
    </source>
</evidence>
<organism evidence="2 3">
    <name type="scientific">Pterulicium gracile</name>
    <dbReference type="NCBI Taxonomy" id="1884261"/>
    <lineage>
        <taxon>Eukaryota</taxon>
        <taxon>Fungi</taxon>
        <taxon>Dikarya</taxon>
        <taxon>Basidiomycota</taxon>
        <taxon>Agaricomycotina</taxon>
        <taxon>Agaricomycetes</taxon>
        <taxon>Agaricomycetidae</taxon>
        <taxon>Agaricales</taxon>
        <taxon>Pleurotineae</taxon>
        <taxon>Pterulaceae</taxon>
        <taxon>Pterulicium</taxon>
    </lineage>
</organism>
<evidence type="ECO:0000256" key="1">
    <source>
        <dbReference type="SAM" id="MobiDB-lite"/>
    </source>
</evidence>
<accession>A0A5C3QIV3</accession>
<gene>
    <name evidence="2" type="ORF">BDV98DRAFT_656370</name>
</gene>
<dbReference type="InterPro" id="IPR032675">
    <property type="entry name" value="LRR_dom_sf"/>
</dbReference>
<dbReference type="Proteomes" id="UP000305067">
    <property type="component" value="Unassembled WGS sequence"/>
</dbReference>
<dbReference type="SUPFAM" id="SSF52047">
    <property type="entry name" value="RNI-like"/>
    <property type="match status" value="1"/>
</dbReference>
<dbReference type="AlphaFoldDB" id="A0A5C3QIV3"/>
<dbReference type="EMBL" id="ML178826">
    <property type="protein sequence ID" value="TFL01080.1"/>
    <property type="molecule type" value="Genomic_DNA"/>
</dbReference>
<feature type="region of interest" description="Disordered" evidence="1">
    <location>
        <begin position="144"/>
        <end position="178"/>
    </location>
</feature>
<reference evidence="2 3" key="1">
    <citation type="journal article" date="2019" name="Nat. Ecol. Evol.">
        <title>Megaphylogeny resolves global patterns of mushroom evolution.</title>
        <authorList>
            <person name="Varga T."/>
            <person name="Krizsan K."/>
            <person name="Foldi C."/>
            <person name="Dima B."/>
            <person name="Sanchez-Garcia M."/>
            <person name="Sanchez-Ramirez S."/>
            <person name="Szollosi G.J."/>
            <person name="Szarkandi J.G."/>
            <person name="Papp V."/>
            <person name="Albert L."/>
            <person name="Andreopoulos W."/>
            <person name="Angelini C."/>
            <person name="Antonin V."/>
            <person name="Barry K.W."/>
            <person name="Bougher N.L."/>
            <person name="Buchanan P."/>
            <person name="Buyck B."/>
            <person name="Bense V."/>
            <person name="Catcheside P."/>
            <person name="Chovatia M."/>
            <person name="Cooper J."/>
            <person name="Damon W."/>
            <person name="Desjardin D."/>
            <person name="Finy P."/>
            <person name="Geml J."/>
            <person name="Haridas S."/>
            <person name="Hughes K."/>
            <person name="Justo A."/>
            <person name="Karasinski D."/>
            <person name="Kautmanova I."/>
            <person name="Kiss B."/>
            <person name="Kocsube S."/>
            <person name="Kotiranta H."/>
            <person name="LaButti K.M."/>
            <person name="Lechner B.E."/>
            <person name="Liimatainen K."/>
            <person name="Lipzen A."/>
            <person name="Lukacs Z."/>
            <person name="Mihaltcheva S."/>
            <person name="Morgado L.N."/>
            <person name="Niskanen T."/>
            <person name="Noordeloos M.E."/>
            <person name="Ohm R.A."/>
            <person name="Ortiz-Santana B."/>
            <person name="Ovrebo C."/>
            <person name="Racz N."/>
            <person name="Riley R."/>
            <person name="Savchenko A."/>
            <person name="Shiryaev A."/>
            <person name="Soop K."/>
            <person name="Spirin V."/>
            <person name="Szebenyi C."/>
            <person name="Tomsovsky M."/>
            <person name="Tulloss R.E."/>
            <person name="Uehling J."/>
            <person name="Grigoriev I.V."/>
            <person name="Vagvolgyi C."/>
            <person name="Papp T."/>
            <person name="Martin F.M."/>
            <person name="Miettinen O."/>
            <person name="Hibbett D.S."/>
            <person name="Nagy L.G."/>
        </authorList>
    </citation>
    <scope>NUCLEOTIDE SEQUENCE [LARGE SCALE GENOMIC DNA]</scope>
    <source>
        <strain evidence="2 3">CBS 309.79</strain>
    </source>
</reference>
<protein>
    <submittedName>
        <fullName evidence="2">Uncharacterized protein</fullName>
    </submittedName>
</protein>
<evidence type="ECO:0000313" key="3">
    <source>
        <dbReference type="Proteomes" id="UP000305067"/>
    </source>
</evidence>
<dbReference type="Gene3D" id="3.80.10.10">
    <property type="entry name" value="Ribonuclease Inhibitor"/>
    <property type="match status" value="1"/>
</dbReference>
<keyword evidence="3" id="KW-1185">Reference proteome</keyword>
<sequence length="551" mass="59231">MPALPLELLYLIIDAHLATDRPSLLALSLVSKALVPAARHHLFYTLSLTPSNCSSAFIKHPIADYLSRVFLSACRSTVLPVVRVIDVENGEWDRRWMNETIPRLNVLGEDGGSGQGRSASPTSACAAAPCSLQSSRECSAPLSTATAEQHGDVDVDNASNPRFRPTHSRTNTPSIPTVPGSRDANLYLPLVHTLSLSAAQDIIGQDTLLSLSRILPNVTTLRLKDVEIEDDTEGAVSTILGAFPRLETLRIDGAWCGGASAGFEDVMSTAAIPLSAFEQDQAAAQEEAVGVAVAANASARVLSALKTLDLVCTTPDILAAFTKLRVRVQRLQMHYLTESEAPVLSNYLRFLGADLVHLTLGYLGFTPKTKLTLNANPSLESLTVVFPYHNTMLFSSAPGVSSRTSSVSSTSSCYTRSRSRSSISPLTGANLFFSNLGLSSQVLRELSFAWRGTTTIDMVYDWIDGMGAMFEQPKGYFGASPAQDGLASLKSVERMSFYLGGADDVSADGVDETEAIETVVREEFQDVALLDERAGAGEGLSVFVCKERLRM</sequence>